<organism evidence="1 2">
    <name type="scientific">Anabas testudineus</name>
    <name type="common">Climbing perch</name>
    <name type="synonym">Anthias testudineus</name>
    <dbReference type="NCBI Taxonomy" id="64144"/>
    <lineage>
        <taxon>Eukaryota</taxon>
        <taxon>Metazoa</taxon>
        <taxon>Chordata</taxon>
        <taxon>Craniata</taxon>
        <taxon>Vertebrata</taxon>
        <taxon>Euteleostomi</taxon>
        <taxon>Actinopterygii</taxon>
        <taxon>Neopterygii</taxon>
        <taxon>Teleostei</taxon>
        <taxon>Neoteleostei</taxon>
        <taxon>Acanthomorphata</taxon>
        <taxon>Anabantaria</taxon>
        <taxon>Anabantiformes</taxon>
        <taxon>Anabantoidei</taxon>
        <taxon>Anabantidae</taxon>
        <taxon>Anabas</taxon>
    </lineage>
</organism>
<reference evidence="1" key="1">
    <citation type="submission" date="2021-04" db="EMBL/GenBank/DDBJ databases">
        <authorList>
            <consortium name="Wellcome Sanger Institute Data Sharing"/>
        </authorList>
    </citation>
    <scope>NUCLEOTIDE SEQUENCE [LARGE SCALE GENOMIC DNA]</scope>
</reference>
<evidence type="ECO:0000313" key="2">
    <source>
        <dbReference type="Proteomes" id="UP000265040"/>
    </source>
</evidence>
<evidence type="ECO:0000313" key="1">
    <source>
        <dbReference type="Ensembl" id="ENSATEP00000067671.1"/>
    </source>
</evidence>
<reference evidence="1" key="3">
    <citation type="submission" date="2025-09" db="UniProtKB">
        <authorList>
            <consortium name="Ensembl"/>
        </authorList>
    </citation>
    <scope>IDENTIFICATION</scope>
</reference>
<protein>
    <submittedName>
        <fullName evidence="1">Uncharacterized protein</fullName>
    </submittedName>
</protein>
<dbReference type="InParanoid" id="A0A7N6FKB2"/>
<keyword evidence="2" id="KW-1185">Reference proteome</keyword>
<name>A0A7N6FKB2_ANATE</name>
<dbReference type="Proteomes" id="UP000265040">
    <property type="component" value="Chromosome 15"/>
</dbReference>
<dbReference type="Ensembl" id="ENSATET00000056024.1">
    <property type="protein sequence ID" value="ENSATEP00000067671.1"/>
    <property type="gene ID" value="ENSATEG00000025422.1"/>
</dbReference>
<reference evidence="1" key="2">
    <citation type="submission" date="2025-08" db="UniProtKB">
        <authorList>
            <consortium name="Ensembl"/>
        </authorList>
    </citation>
    <scope>IDENTIFICATION</scope>
</reference>
<dbReference type="AlphaFoldDB" id="A0A7N6FKB2"/>
<accession>A0A7N6FKB2</accession>
<proteinExistence type="predicted"/>
<sequence>IYVNIFSYLISYLSLNVLMRMVAVAKSLARVLLTADTTASTQLGSNLTSDMIGSCSTILSITEFLSQNMNGMGSIKDVLTSLKVLSRKNYFAIDLVIVYLPNPKLMVASTPVSPLELQTNKLNLKHKKGEEEICSIKLLQC</sequence>